<proteinExistence type="predicted"/>
<evidence type="ECO:0000313" key="2">
    <source>
        <dbReference type="Proteomes" id="UP000766486"/>
    </source>
</evidence>
<sequence>MLKQEKKKAEQELHDLDVAHQRGKVGGRLAVGAGHVRLGPVVEEDLDQVNGLALNGLLDDWDTEAVDAIGACTLLKEVLDDLEGVVLDGAGQRRLALHVLNPDVGTSLDQSADDISGLGDLSGAVQRRRLLDVLCVDVCAVLEKHIHQLY</sequence>
<evidence type="ECO:0000313" key="1">
    <source>
        <dbReference type="EMBL" id="VUC31927.1"/>
    </source>
</evidence>
<dbReference type="Proteomes" id="UP000766486">
    <property type="component" value="Unassembled WGS sequence"/>
</dbReference>
<gene>
    <name evidence="1" type="ORF">CLO192961_LOCUS315781</name>
</gene>
<dbReference type="EMBL" id="CABFNS010000837">
    <property type="protein sequence ID" value="VUC31927.1"/>
    <property type="molecule type" value="Genomic_DNA"/>
</dbReference>
<accession>A0ABY6ULN5</accession>
<organism evidence="1 2">
    <name type="scientific">Bionectria ochroleuca</name>
    <name type="common">Gliocladium roseum</name>
    <dbReference type="NCBI Taxonomy" id="29856"/>
    <lineage>
        <taxon>Eukaryota</taxon>
        <taxon>Fungi</taxon>
        <taxon>Dikarya</taxon>
        <taxon>Ascomycota</taxon>
        <taxon>Pezizomycotina</taxon>
        <taxon>Sordariomycetes</taxon>
        <taxon>Hypocreomycetidae</taxon>
        <taxon>Hypocreales</taxon>
        <taxon>Bionectriaceae</taxon>
        <taxon>Clonostachys</taxon>
    </lineage>
</organism>
<name>A0ABY6ULN5_BIOOC</name>
<comment type="caution">
    <text evidence="1">The sequence shown here is derived from an EMBL/GenBank/DDBJ whole genome shotgun (WGS) entry which is preliminary data.</text>
</comment>
<keyword evidence="2" id="KW-1185">Reference proteome</keyword>
<protein>
    <submittedName>
        <fullName evidence="1">Uncharacterized protein</fullName>
    </submittedName>
</protein>
<reference evidence="1 2" key="1">
    <citation type="submission" date="2019-06" db="EMBL/GenBank/DDBJ databases">
        <authorList>
            <person name="Broberg M."/>
        </authorList>
    </citation>
    <scope>NUCLEOTIDE SEQUENCE [LARGE SCALE GENOMIC DNA]</scope>
</reference>